<dbReference type="AlphaFoldDB" id="A0AAW0KV00"/>
<dbReference type="Pfam" id="PF08387">
    <property type="entry name" value="FBD"/>
    <property type="match status" value="1"/>
</dbReference>
<organism evidence="2 3">
    <name type="scientific">Quercus suber</name>
    <name type="common">Cork oak</name>
    <dbReference type="NCBI Taxonomy" id="58331"/>
    <lineage>
        <taxon>Eukaryota</taxon>
        <taxon>Viridiplantae</taxon>
        <taxon>Streptophyta</taxon>
        <taxon>Embryophyta</taxon>
        <taxon>Tracheophyta</taxon>
        <taxon>Spermatophyta</taxon>
        <taxon>Magnoliopsida</taxon>
        <taxon>eudicotyledons</taxon>
        <taxon>Gunneridae</taxon>
        <taxon>Pentapetalae</taxon>
        <taxon>rosids</taxon>
        <taxon>fabids</taxon>
        <taxon>Fagales</taxon>
        <taxon>Fagaceae</taxon>
        <taxon>Quercus</taxon>
    </lineage>
</organism>
<dbReference type="InterPro" id="IPR006566">
    <property type="entry name" value="FBD"/>
</dbReference>
<feature type="domain" description="FBD" evidence="1">
    <location>
        <begin position="97"/>
        <end position="141"/>
    </location>
</feature>
<reference evidence="2 3" key="1">
    <citation type="journal article" date="2018" name="Sci. Data">
        <title>The draft genome sequence of cork oak.</title>
        <authorList>
            <person name="Ramos A.M."/>
            <person name="Usie A."/>
            <person name="Barbosa P."/>
            <person name="Barros P.M."/>
            <person name="Capote T."/>
            <person name="Chaves I."/>
            <person name="Simoes F."/>
            <person name="Abreu I."/>
            <person name="Carrasquinho I."/>
            <person name="Faro C."/>
            <person name="Guimaraes J.B."/>
            <person name="Mendonca D."/>
            <person name="Nobrega F."/>
            <person name="Rodrigues L."/>
            <person name="Saibo N.J.M."/>
            <person name="Varela M.C."/>
            <person name="Egas C."/>
            <person name="Matos J."/>
            <person name="Miguel C.M."/>
            <person name="Oliveira M.M."/>
            <person name="Ricardo C.P."/>
            <person name="Goncalves S."/>
        </authorList>
    </citation>
    <scope>NUCLEOTIDE SEQUENCE [LARGE SCALE GENOMIC DNA]</scope>
    <source>
        <strain evidence="3">cv. HL8</strain>
    </source>
</reference>
<gene>
    <name evidence="2" type="ORF">CFP56_013716</name>
</gene>
<sequence>MCSACCFYGPRFLSIMSVKNLSSPLLKCKCLTIKTSMKKWDLPGIASLLQSSPYVETLDIDIISSYYIGLQFLEKRYIESCNNDRKSNWKSKEIYFKSLLLCLKTVKIFGFEESLVHIKEVFISVVEFLLKNARVLEKMVIAKPQDIQNQRHMLHDFLEVA</sequence>
<keyword evidence="3" id="KW-1185">Reference proteome</keyword>
<evidence type="ECO:0000313" key="3">
    <source>
        <dbReference type="Proteomes" id="UP000237347"/>
    </source>
</evidence>
<evidence type="ECO:0000259" key="1">
    <source>
        <dbReference type="Pfam" id="PF08387"/>
    </source>
</evidence>
<dbReference type="Proteomes" id="UP000237347">
    <property type="component" value="Unassembled WGS sequence"/>
</dbReference>
<evidence type="ECO:0000313" key="2">
    <source>
        <dbReference type="EMBL" id="KAK7842498.1"/>
    </source>
</evidence>
<dbReference type="EMBL" id="PKMF04000220">
    <property type="protein sequence ID" value="KAK7842498.1"/>
    <property type="molecule type" value="Genomic_DNA"/>
</dbReference>
<protein>
    <submittedName>
        <fullName evidence="2">F-box/lrr-repeat protein</fullName>
    </submittedName>
</protein>
<name>A0AAW0KV00_QUESU</name>
<proteinExistence type="predicted"/>
<comment type="caution">
    <text evidence="2">The sequence shown here is derived from an EMBL/GenBank/DDBJ whole genome shotgun (WGS) entry which is preliminary data.</text>
</comment>
<accession>A0AAW0KV00</accession>